<organism evidence="13 14">
    <name type="scientific">Musa troglodytarum</name>
    <name type="common">fe'i banana</name>
    <dbReference type="NCBI Taxonomy" id="320322"/>
    <lineage>
        <taxon>Eukaryota</taxon>
        <taxon>Viridiplantae</taxon>
        <taxon>Streptophyta</taxon>
        <taxon>Embryophyta</taxon>
        <taxon>Tracheophyta</taxon>
        <taxon>Spermatophyta</taxon>
        <taxon>Magnoliopsida</taxon>
        <taxon>Liliopsida</taxon>
        <taxon>Zingiberales</taxon>
        <taxon>Musaceae</taxon>
        <taxon>Musa</taxon>
    </lineage>
</organism>
<accession>A0A9E7KYL9</accession>
<evidence type="ECO:0000256" key="6">
    <source>
        <dbReference type="ARBA" id="ARBA00022958"/>
    </source>
</evidence>
<keyword evidence="14" id="KW-1185">Reference proteome</keyword>
<evidence type="ECO:0000259" key="12">
    <source>
        <dbReference type="PROSITE" id="PS51340"/>
    </source>
</evidence>
<dbReference type="Pfam" id="PF02705">
    <property type="entry name" value="K_trans"/>
    <property type="match status" value="2"/>
</dbReference>
<dbReference type="Proteomes" id="UP001055439">
    <property type="component" value="Chromosome 8"/>
</dbReference>
<dbReference type="Pfam" id="PF00266">
    <property type="entry name" value="Aminotran_5"/>
    <property type="match status" value="1"/>
</dbReference>
<dbReference type="GO" id="GO:0030170">
    <property type="term" value="F:pyridoxal phosphate binding"/>
    <property type="evidence" value="ECO:0007669"/>
    <property type="project" value="InterPro"/>
</dbReference>
<dbReference type="PROSITE" id="PS51340">
    <property type="entry name" value="MOSC"/>
    <property type="match status" value="1"/>
</dbReference>
<evidence type="ECO:0000256" key="9">
    <source>
        <dbReference type="ARBA" id="ARBA00023136"/>
    </source>
</evidence>
<dbReference type="InterPro" id="IPR005303">
    <property type="entry name" value="MOCOS_middle"/>
</dbReference>
<keyword evidence="6" id="KW-0630">Potassium</keyword>
<dbReference type="SUPFAM" id="SSF141673">
    <property type="entry name" value="MOSC N-terminal domain-like"/>
    <property type="match status" value="1"/>
</dbReference>
<evidence type="ECO:0000256" key="10">
    <source>
        <dbReference type="ARBA" id="ARBA00023150"/>
    </source>
</evidence>
<evidence type="ECO:0000256" key="7">
    <source>
        <dbReference type="ARBA" id="ARBA00022989"/>
    </source>
</evidence>
<keyword evidence="5 11" id="KW-0812">Transmembrane</keyword>
<dbReference type="InterPro" id="IPR005302">
    <property type="entry name" value="MoCF_Sase_C"/>
</dbReference>
<reference evidence="13" key="1">
    <citation type="submission" date="2022-05" db="EMBL/GenBank/DDBJ databases">
        <title>The Musa troglodytarum L. genome provides insights into the mechanism of non-climacteric behaviour and enrichment of carotenoids.</title>
        <authorList>
            <person name="Wang J."/>
        </authorList>
    </citation>
    <scope>NUCLEOTIDE SEQUENCE</scope>
    <source>
        <tissue evidence="13">Leaf</tissue>
    </source>
</reference>
<keyword evidence="3" id="KW-0813">Transport</keyword>
<name>A0A9E7KYL9_9LILI</name>
<dbReference type="InterPro" id="IPR015421">
    <property type="entry name" value="PyrdxlP-dep_Trfase_major"/>
</dbReference>
<dbReference type="InterPro" id="IPR011037">
    <property type="entry name" value="Pyrv_Knase-like_insert_dom_sf"/>
</dbReference>
<dbReference type="Gene3D" id="3.90.1150.10">
    <property type="entry name" value="Aspartate Aminotransferase, domain 1"/>
    <property type="match status" value="1"/>
</dbReference>
<protein>
    <submittedName>
        <fullName evidence="13">Potassium transporter</fullName>
    </submittedName>
</protein>
<evidence type="ECO:0000313" key="13">
    <source>
        <dbReference type="EMBL" id="URE37252.1"/>
    </source>
</evidence>
<dbReference type="GO" id="GO:0003824">
    <property type="term" value="F:catalytic activity"/>
    <property type="evidence" value="ECO:0007669"/>
    <property type="project" value="InterPro"/>
</dbReference>
<dbReference type="SUPFAM" id="SSF53383">
    <property type="entry name" value="PLP-dependent transferases"/>
    <property type="match status" value="1"/>
</dbReference>
<keyword evidence="10" id="KW-0501">Molybdenum cofactor biosynthesis</keyword>
<dbReference type="GO" id="GO:0016020">
    <property type="term" value="C:membrane"/>
    <property type="evidence" value="ECO:0007669"/>
    <property type="project" value="UniProtKB-SubCell"/>
</dbReference>
<feature type="domain" description="MOSC" evidence="12">
    <location>
        <begin position="421"/>
        <end position="594"/>
    </location>
</feature>
<dbReference type="GO" id="GO:0032787">
    <property type="term" value="P:monocarboxylic acid metabolic process"/>
    <property type="evidence" value="ECO:0007669"/>
    <property type="project" value="UniProtKB-ARBA"/>
</dbReference>
<keyword evidence="9 11" id="KW-0472">Membrane</keyword>
<dbReference type="Gene3D" id="3.40.640.10">
    <property type="entry name" value="Type I PLP-dependent aspartate aminotransferase-like (Major domain)"/>
    <property type="match status" value="1"/>
</dbReference>
<feature type="transmembrane region" description="Helical" evidence="11">
    <location>
        <begin position="912"/>
        <end position="932"/>
    </location>
</feature>
<dbReference type="InterPro" id="IPR015422">
    <property type="entry name" value="PyrdxlP-dep_Trfase_small"/>
</dbReference>
<dbReference type="GO" id="GO:0030151">
    <property type="term" value="F:molybdenum ion binding"/>
    <property type="evidence" value="ECO:0007669"/>
    <property type="project" value="InterPro"/>
</dbReference>
<evidence type="ECO:0000256" key="11">
    <source>
        <dbReference type="SAM" id="Phobius"/>
    </source>
</evidence>
<comment type="subcellular location">
    <subcellularLocation>
        <location evidence="1">Membrane</location>
        <topology evidence="1">Multi-pass membrane protein</topology>
    </subcellularLocation>
</comment>
<dbReference type="Pfam" id="PF22776">
    <property type="entry name" value="K_trans_C"/>
    <property type="match status" value="1"/>
</dbReference>
<dbReference type="InterPro" id="IPR000192">
    <property type="entry name" value="Aminotrans_V_dom"/>
</dbReference>
<dbReference type="InterPro" id="IPR053952">
    <property type="entry name" value="K_trans_C"/>
</dbReference>
<sequence>MSAFCGCWMVLIDGAKGCATEPPDLARYPADFIVFSFYKIFGYPTGLGALVIRSEAAKVLTKTYFSGGTVSASIADVDFIRRRDNIEQVLEDGTISFLAIASIRHGFKIINTLTHSAISRHTASLATYTRTKMMDLKHENGAEVCKIYGRNTSQAPYQDMGPTIAFNLKRADGSWVGYREVEKLASLSGIQLRTGCFCNPGACAKYLYLSHSDLIANFEAGHVCWDDNDILHEKPTGAVRISFGYTSAFEDAEKFLGFLDNSFVEKLNASGDGYPLRMKTDPISGIGSLQLVRSVQLKSITVYPVKSCAGFAVYKWPLSNIGLKYDREWLLKGPTGEILTQKKVPEMCNIRSFIDLECGILNLESPRCKERLHIPIQENSSFDYVEEMDIYGQRYKVQCYNDEVNMWFSEAIARRCTLVRCSNSEYRSCNIMGGRGNMCRDTWGKLNFVNEAQLLLVSEESVGDLNSRLNSDFLKDNSGCVQRVLVDAMRFRPNLVISGAGPYAEDGWKSLHIGKALFTSLGGCSRCQMINLDQQSGQPHKAKEPLATLASYRRVQGKILFGILLRHEIKDAVDGEQKNFGERWLQVGQEVYPSIRSTAAEANKLKVETELGVNCSNMNADDSAVNHDVSCIIWLASPNKLCFLPSKACWKIKEELSSTGIEAKEESLPDRWRDGDGLYRWQHALIEFLVPQDVILLKLLCTEKGVITSSPHRHEEKSYRTTLLLAYQSFGVVYGDLSTSPIYVYKSTFSGKLRHHEEDAEILGVLSLVFWTLTLIALCKYIIFVLAADDDGEGGTFALYSLMCRNSKMGLLSTPHAALEHLTAYNPEAHCDETRTSLSIKRFIEKNRSSRLVLLLFVLLGTSMVIGDGVLTPTMSVVSAVSGLRIKVPGLHESAEAMFADLGHFSKISIRIAFAAVVYPCLVLAYMGEAAYLSKHTEDLQQSFFKALPEGVFWPVFVIATLATVVGSQAIISASFSIISQCRALGCFPRVRIIHTSSHIHGQIYIPEVNWILMLLCLILTIGFRDTCMIGNAYGLAVITVMLVTTCLMFLIISTVWKQSILLALLFTITFGSLELLYLSACLAKVHHGGWLPLLISMTILMTMFTWHYGTAKKRAFELQNKVSLDRLLSITPSLGLVRVPGIGLVYSNATNGVPPMFAHFVTNFPAFHRVLIFVCLQTLTVPKVPQDERFLVGRIGEPAHRLFRCIVRYGYKDERLDSYEFENQLLLKVAQFLLHEGGGSSEPDSELSSIGESSSAWLVLGGGDGGGGRKRVRFKGDEATAQVRQEVWELLEGREAGVSYMIGHTCVVALESSPLIKKLAIDVVYGFLRRNSRSPAVSLGIPHASLVEVGMVYHV</sequence>
<keyword evidence="7 11" id="KW-1133">Transmembrane helix</keyword>
<evidence type="ECO:0000256" key="3">
    <source>
        <dbReference type="ARBA" id="ARBA00022448"/>
    </source>
</evidence>
<dbReference type="Pfam" id="PF03476">
    <property type="entry name" value="MOSC_N"/>
    <property type="match status" value="1"/>
</dbReference>
<dbReference type="PANTHER" id="PTHR30540">
    <property type="entry name" value="OSMOTIC STRESS POTASSIUM TRANSPORTER"/>
    <property type="match status" value="1"/>
</dbReference>
<dbReference type="EMBL" id="CP097510">
    <property type="protein sequence ID" value="URE37252.1"/>
    <property type="molecule type" value="Genomic_DNA"/>
</dbReference>
<dbReference type="InterPro" id="IPR003855">
    <property type="entry name" value="K+_transporter"/>
</dbReference>
<feature type="transmembrane region" description="Helical" evidence="11">
    <location>
        <begin position="1060"/>
        <end position="1079"/>
    </location>
</feature>
<feature type="transmembrane region" description="Helical" evidence="11">
    <location>
        <begin position="952"/>
        <end position="979"/>
    </location>
</feature>
<evidence type="ECO:0000256" key="2">
    <source>
        <dbReference type="ARBA" id="ARBA00008440"/>
    </source>
</evidence>
<feature type="transmembrane region" description="Helical" evidence="11">
    <location>
        <begin position="1091"/>
        <end position="1110"/>
    </location>
</feature>
<dbReference type="GO" id="GO:0006777">
    <property type="term" value="P:Mo-molybdopterin cofactor biosynthetic process"/>
    <property type="evidence" value="ECO:0007669"/>
    <property type="project" value="UniProtKB-KW"/>
</dbReference>
<evidence type="ECO:0000313" key="14">
    <source>
        <dbReference type="Proteomes" id="UP001055439"/>
    </source>
</evidence>
<dbReference type="OrthoDB" id="10264306at2759"/>
<feature type="transmembrane region" description="Helical" evidence="11">
    <location>
        <begin position="1034"/>
        <end position="1053"/>
    </location>
</feature>
<feature type="transmembrane region" description="Helical" evidence="11">
    <location>
        <begin position="1000"/>
        <end position="1022"/>
    </location>
</feature>
<feature type="transmembrane region" description="Helical" evidence="11">
    <location>
        <begin position="762"/>
        <end position="787"/>
    </location>
</feature>
<keyword evidence="8" id="KW-0406">Ion transport</keyword>
<evidence type="ECO:0000256" key="1">
    <source>
        <dbReference type="ARBA" id="ARBA00004141"/>
    </source>
</evidence>
<feature type="transmembrane region" description="Helical" evidence="11">
    <location>
        <begin position="852"/>
        <end position="871"/>
    </location>
</feature>
<dbReference type="InterPro" id="IPR015424">
    <property type="entry name" value="PyrdxlP-dep_Trfase"/>
</dbReference>
<dbReference type="PANTHER" id="PTHR30540:SF88">
    <property type="entry name" value="POTASSIUM TRANSPORTER 13-RELATED"/>
    <property type="match status" value="1"/>
</dbReference>
<keyword evidence="4" id="KW-0633">Potassium transport</keyword>
<dbReference type="InterPro" id="IPR053951">
    <property type="entry name" value="K_trans_N"/>
</dbReference>
<comment type="similarity">
    <text evidence="2">Belongs to the HAK/KUP transporter (TC 2.A.72.3) family.</text>
</comment>
<dbReference type="Pfam" id="PF03473">
    <property type="entry name" value="MOSC"/>
    <property type="match status" value="1"/>
</dbReference>
<evidence type="ECO:0000256" key="8">
    <source>
        <dbReference type="ARBA" id="ARBA00023065"/>
    </source>
</evidence>
<evidence type="ECO:0000256" key="4">
    <source>
        <dbReference type="ARBA" id="ARBA00022538"/>
    </source>
</evidence>
<evidence type="ECO:0000256" key="5">
    <source>
        <dbReference type="ARBA" id="ARBA00022692"/>
    </source>
</evidence>
<gene>
    <name evidence="13" type="ORF">MUK42_17662</name>
</gene>
<dbReference type="SUPFAM" id="SSF50800">
    <property type="entry name" value="PK beta-barrel domain-like"/>
    <property type="match status" value="1"/>
</dbReference>
<proteinExistence type="inferred from homology"/>
<dbReference type="GO" id="GO:0015079">
    <property type="term" value="F:potassium ion transmembrane transporter activity"/>
    <property type="evidence" value="ECO:0007669"/>
    <property type="project" value="InterPro"/>
</dbReference>